<evidence type="ECO:0000256" key="1">
    <source>
        <dbReference type="ARBA" id="ARBA00005634"/>
    </source>
</evidence>
<dbReference type="InterPro" id="IPR046450">
    <property type="entry name" value="PA_dom_sf"/>
</dbReference>
<evidence type="ECO:0000313" key="6">
    <source>
        <dbReference type="Proteomes" id="UP000492821"/>
    </source>
</evidence>
<feature type="domain" description="Transferrin receptor-like dimerisation" evidence="4">
    <location>
        <begin position="608"/>
        <end position="697"/>
    </location>
</feature>
<name>A0A7E4VW90_PANRE</name>
<dbReference type="AlphaFoldDB" id="A0A7E4VW90"/>
<keyword evidence="6" id="KW-1185">Reference proteome</keyword>
<feature type="chain" id="PRO_5028827420" evidence="2">
    <location>
        <begin position="19"/>
        <end position="731"/>
    </location>
</feature>
<evidence type="ECO:0000259" key="3">
    <source>
        <dbReference type="Pfam" id="PF02225"/>
    </source>
</evidence>
<dbReference type="Pfam" id="PF04253">
    <property type="entry name" value="TFR_dimer"/>
    <property type="match status" value="1"/>
</dbReference>
<dbReference type="SUPFAM" id="SSF47672">
    <property type="entry name" value="Transferrin receptor-like dimerisation domain"/>
    <property type="match status" value="1"/>
</dbReference>
<dbReference type="SUPFAM" id="SSF53187">
    <property type="entry name" value="Zn-dependent exopeptidases"/>
    <property type="match status" value="1"/>
</dbReference>
<feature type="domain" description="Peptidase M28" evidence="5">
    <location>
        <begin position="332"/>
        <end position="533"/>
    </location>
</feature>
<comment type="similarity">
    <text evidence="1">Belongs to the peptidase M28 family. M28B subfamily.</text>
</comment>
<dbReference type="InterPro" id="IPR003137">
    <property type="entry name" value="PA_domain"/>
</dbReference>
<dbReference type="Pfam" id="PF02225">
    <property type="entry name" value="PA"/>
    <property type="match status" value="1"/>
</dbReference>
<dbReference type="InterPro" id="IPR039373">
    <property type="entry name" value="Peptidase_M28B"/>
</dbReference>
<evidence type="ECO:0000256" key="2">
    <source>
        <dbReference type="SAM" id="SignalP"/>
    </source>
</evidence>
<dbReference type="InterPro" id="IPR007484">
    <property type="entry name" value="Peptidase_M28"/>
</dbReference>
<evidence type="ECO:0000259" key="4">
    <source>
        <dbReference type="Pfam" id="PF04253"/>
    </source>
</evidence>
<dbReference type="Proteomes" id="UP000492821">
    <property type="component" value="Unassembled WGS sequence"/>
</dbReference>
<feature type="domain" description="PA" evidence="3">
    <location>
        <begin position="144"/>
        <end position="232"/>
    </location>
</feature>
<reference evidence="7" key="2">
    <citation type="submission" date="2020-10" db="UniProtKB">
        <authorList>
            <consortium name="WormBaseParasite"/>
        </authorList>
    </citation>
    <scope>IDENTIFICATION</scope>
</reference>
<reference evidence="6" key="1">
    <citation type="journal article" date="2013" name="Genetics">
        <title>The draft genome and transcriptome of Panagrellus redivivus are shaped by the harsh demands of a free-living lifestyle.</title>
        <authorList>
            <person name="Srinivasan J."/>
            <person name="Dillman A.R."/>
            <person name="Macchietto M.G."/>
            <person name="Heikkinen L."/>
            <person name="Lakso M."/>
            <person name="Fracchia K.M."/>
            <person name="Antoshechkin I."/>
            <person name="Mortazavi A."/>
            <person name="Wong G."/>
            <person name="Sternberg P.W."/>
        </authorList>
    </citation>
    <scope>NUCLEOTIDE SEQUENCE [LARGE SCALE GENOMIC DNA]</scope>
    <source>
        <strain evidence="6">MT8872</strain>
    </source>
</reference>
<dbReference type="Gene3D" id="3.40.630.10">
    <property type="entry name" value="Zn peptidases"/>
    <property type="match status" value="1"/>
</dbReference>
<dbReference type="SUPFAM" id="SSF52025">
    <property type="entry name" value="PA domain"/>
    <property type="match status" value="1"/>
</dbReference>
<sequence>MRKIHLLIIFCLTLFVCGIDLDPNRAKTQSVLINNVDGLKIKENLIAITAEPHVAGTPQNARVAETIANLWKRAGLEDVRFKEYKALLSYPDYKNPNHVSIIDKATGKTYFETNGTSPVIIPSEQSTPGANVQWLAYSGNGTATGEPVYAHYGREEDFQTLKAAGVSVKDKIVIIRYGLVYRGNKVKLAQKYGAKAVILFSDPAEVAKDGTDPSKTYPNSEWMPSGGVQRGSLEVGPGGDVLTPLVPAIKDGYPTLTIEEAYEKQIIPKIPVIPLSYGDAYHVLSRLSGKAAPNDWQGGFNFTYRYGPGLDGQNFVLKVDVNSKLEIRTIRNIVGYIKGAVEADQYVILGNHYDAWVYGSLDPSSGTAVLAEVARAFVKTMKQTNWRPARTIMFCAWDAEEYGLMGSTEFIEEFEKQLSERTVVYLNVDSIKSNDSFAADTIPSMFQQVIETAKLIPNPMEKEIQAGRTTLFDTWFNTFPSKSIPNHPDYPVMDIPGGSSDMAGFLNYVGIPVIDFKYRNATWTEYPLYHSLYETVFAEEHIFDTKDFAVHRALGQFWAELARSYADKTIVPLNVTIFAEQLVYSYVHDLQKVVKTLANKHPEIADAANQVEKFAAASERLFNRVQDLDKQVQNDISIAKWYSNRVSKTERCFINPNMSPGQPQARHLLYSISEKNVYAAATMSHVYDIVSEIEKATDVNTRKELGVKLARAIALVQYGVNCFINQFDDVI</sequence>
<dbReference type="Gene3D" id="3.50.30.30">
    <property type="match status" value="1"/>
</dbReference>
<dbReference type="GO" id="GO:0004180">
    <property type="term" value="F:carboxypeptidase activity"/>
    <property type="evidence" value="ECO:0007669"/>
    <property type="project" value="TreeGrafter"/>
</dbReference>
<dbReference type="WBParaSite" id="Pan_g4056.t1">
    <property type="protein sequence ID" value="Pan_g4056.t1"/>
    <property type="gene ID" value="Pan_g4056"/>
</dbReference>
<evidence type="ECO:0000313" key="7">
    <source>
        <dbReference type="WBParaSite" id="Pan_g4056.t1"/>
    </source>
</evidence>
<dbReference type="Pfam" id="PF04389">
    <property type="entry name" value="Peptidase_M28"/>
    <property type="match status" value="1"/>
</dbReference>
<dbReference type="CDD" id="cd02121">
    <property type="entry name" value="PA_GCPII_like"/>
    <property type="match status" value="1"/>
</dbReference>
<dbReference type="PANTHER" id="PTHR10404:SF77">
    <property type="entry name" value="GLUTAMATE CARBOXYPEPTIDASE 2 HOMOLOG"/>
    <property type="match status" value="1"/>
</dbReference>
<dbReference type="InterPro" id="IPR036757">
    <property type="entry name" value="TFR-like_dimer_dom_sf"/>
</dbReference>
<dbReference type="FunFam" id="3.50.30.30:FF:000033">
    <property type="entry name" value="Glutamate carboxypeptidase 2 homolog"/>
    <property type="match status" value="1"/>
</dbReference>
<organism evidence="6 7">
    <name type="scientific">Panagrellus redivivus</name>
    <name type="common">Microworm</name>
    <dbReference type="NCBI Taxonomy" id="6233"/>
    <lineage>
        <taxon>Eukaryota</taxon>
        <taxon>Metazoa</taxon>
        <taxon>Ecdysozoa</taxon>
        <taxon>Nematoda</taxon>
        <taxon>Chromadorea</taxon>
        <taxon>Rhabditida</taxon>
        <taxon>Tylenchina</taxon>
        <taxon>Panagrolaimomorpha</taxon>
        <taxon>Panagrolaimoidea</taxon>
        <taxon>Panagrolaimidae</taxon>
        <taxon>Panagrellus</taxon>
    </lineage>
</organism>
<dbReference type="InterPro" id="IPR007365">
    <property type="entry name" value="TFR-like_dimer_dom"/>
</dbReference>
<evidence type="ECO:0000259" key="5">
    <source>
        <dbReference type="Pfam" id="PF04389"/>
    </source>
</evidence>
<proteinExistence type="inferred from homology"/>
<keyword evidence="2" id="KW-0732">Signal</keyword>
<feature type="signal peptide" evidence="2">
    <location>
        <begin position="1"/>
        <end position="18"/>
    </location>
</feature>
<dbReference type="PANTHER" id="PTHR10404">
    <property type="entry name" value="N-ACETYLATED-ALPHA-LINKED ACIDIC DIPEPTIDASE"/>
    <property type="match status" value="1"/>
</dbReference>
<dbReference type="Gene3D" id="1.20.930.40">
    <property type="entry name" value="Transferrin receptor-like, dimerisation domain"/>
    <property type="match status" value="1"/>
</dbReference>
<protein>
    <submittedName>
        <fullName evidence="7">N-acetylated-alpha-linked acidic dipeptidase</fullName>
    </submittedName>
</protein>
<dbReference type="FunFam" id="3.40.630.10:FF:000101">
    <property type="entry name" value="N-acetylated alpha-linked acidic dipeptidase like 1"/>
    <property type="match status" value="1"/>
</dbReference>
<accession>A0A7E4VW90</accession>